<dbReference type="InterPro" id="IPR001173">
    <property type="entry name" value="Glyco_trans_2-like"/>
</dbReference>
<dbReference type="EMBL" id="JAAAWP010000002">
    <property type="protein sequence ID" value="NDW20659.1"/>
    <property type="molecule type" value="Genomic_DNA"/>
</dbReference>
<evidence type="ECO:0000313" key="4">
    <source>
        <dbReference type="EMBL" id="NDW20659.1"/>
    </source>
</evidence>
<dbReference type="AlphaFoldDB" id="A0A6L9MR31"/>
<evidence type="ECO:0000313" key="5">
    <source>
        <dbReference type="Proteomes" id="UP000478837"/>
    </source>
</evidence>
<dbReference type="CDD" id="cd00761">
    <property type="entry name" value="Glyco_tranf_GTA_type"/>
    <property type="match status" value="1"/>
</dbReference>
<evidence type="ECO:0000259" key="3">
    <source>
        <dbReference type="Pfam" id="PF02709"/>
    </source>
</evidence>
<dbReference type="PANTHER" id="PTHR43685">
    <property type="entry name" value="GLYCOSYLTRANSFERASE"/>
    <property type="match status" value="1"/>
</dbReference>
<dbReference type="SUPFAM" id="SSF53448">
    <property type="entry name" value="Nucleotide-diphospho-sugar transferases"/>
    <property type="match status" value="1"/>
</dbReference>
<feature type="domain" description="Glycosyltransferase 2-like" evidence="2">
    <location>
        <begin position="11"/>
        <end position="145"/>
    </location>
</feature>
<comment type="caution">
    <text evidence="4">The sequence shown here is derived from an EMBL/GenBank/DDBJ whole genome shotgun (WGS) entry which is preliminary data.</text>
</comment>
<accession>A0A6L9MR31</accession>
<name>A0A6L9MR31_9ALTE</name>
<dbReference type="Pfam" id="PF02709">
    <property type="entry name" value="Glyco_transf_7C"/>
    <property type="match status" value="1"/>
</dbReference>
<dbReference type="InterPro" id="IPR027791">
    <property type="entry name" value="Galactosyl_T_C"/>
</dbReference>
<feature type="domain" description="Galactosyltransferase C-terminal" evidence="3">
    <location>
        <begin position="158"/>
        <end position="204"/>
    </location>
</feature>
<dbReference type="InterPro" id="IPR050834">
    <property type="entry name" value="Glycosyltransf_2"/>
</dbReference>
<dbReference type="Pfam" id="PF00535">
    <property type="entry name" value="Glycos_transf_2"/>
    <property type="match status" value="1"/>
</dbReference>
<dbReference type="RefSeq" id="WP_163110248.1">
    <property type="nucleotide sequence ID" value="NZ_JAAAWP010000002.1"/>
</dbReference>
<proteinExistence type="predicted"/>
<evidence type="ECO:0000256" key="1">
    <source>
        <dbReference type="ARBA" id="ARBA00022679"/>
    </source>
</evidence>
<organism evidence="4 5">
    <name type="scientific">Alteromonas hispanica</name>
    <dbReference type="NCBI Taxonomy" id="315421"/>
    <lineage>
        <taxon>Bacteria</taxon>
        <taxon>Pseudomonadati</taxon>
        <taxon>Pseudomonadota</taxon>
        <taxon>Gammaproteobacteria</taxon>
        <taxon>Alteromonadales</taxon>
        <taxon>Alteromonadaceae</taxon>
        <taxon>Alteromonas/Salinimonas group</taxon>
        <taxon>Alteromonas</taxon>
    </lineage>
</organism>
<gene>
    <name evidence="4" type="ORF">GTW09_03875</name>
</gene>
<dbReference type="InterPro" id="IPR029044">
    <property type="entry name" value="Nucleotide-diphossugar_trans"/>
</dbReference>
<reference evidence="4 5" key="1">
    <citation type="submission" date="2020-01" db="EMBL/GenBank/DDBJ databases">
        <title>Genomes of bacteria type strains.</title>
        <authorList>
            <person name="Chen J."/>
            <person name="Zhu S."/>
            <person name="Yang J."/>
        </authorList>
    </citation>
    <scope>NUCLEOTIDE SEQUENCE [LARGE SCALE GENOMIC DNA]</scope>
    <source>
        <strain evidence="4 5">LMG 22958</strain>
    </source>
</reference>
<keyword evidence="1 4" id="KW-0808">Transferase</keyword>
<protein>
    <submittedName>
        <fullName evidence="4">Glycosyltransferase</fullName>
    </submittedName>
</protein>
<dbReference type="Proteomes" id="UP000478837">
    <property type="component" value="Unassembled WGS sequence"/>
</dbReference>
<dbReference type="Gene3D" id="3.90.550.10">
    <property type="entry name" value="Spore Coat Polysaccharide Biosynthesis Protein SpsA, Chain A"/>
    <property type="match status" value="1"/>
</dbReference>
<dbReference type="GO" id="GO:0016740">
    <property type="term" value="F:transferase activity"/>
    <property type="evidence" value="ECO:0007669"/>
    <property type="project" value="UniProtKB-KW"/>
</dbReference>
<keyword evidence="5" id="KW-1185">Reference proteome</keyword>
<sequence length="507" mass="59005">MENRYDITDLTVVIPTIGNEPSRLLRLLKHLRNANELIKICVVWDGHKPPTTELTKKVQFLYHCKLIVHDSNKGLSAARNTGLDHIYTKLGTFIDDDIFPDPKWYEHVLSFHNKHTNEEEALVGRVTWEKTDFENTLTRWYEEVGGWSIFTSSRSLNQLSNFCGGVTSFKTLFFKNIKFNEGFTRYGCEDIEFGTRFFSNGGSLYLNRELVGRHYKVLTLERYINEHISAGFSKGLLAHLHPDDFFDYSFHKKACEKKEQINFINHLSEIIKYIDCREGGGFNLDYNSFMGVLTNACLLHGYFEFFKLDVFENDEFLLNKNNEKEYIPYALTFFLNEILAENDLESIKVMQKKMPYYFEPFLVESKVIKSKEPITRFLRINSNKTLSNNVKGTINSIKDKNVFSLSESLNARELFKTLMSTQYKLSIREQIDLICQILNKDPTFVSAYLLLLKVKELDEPTKKIIGSVCAHFASMRPEAEKRRHLKELSLLMDQNGEQRIESFTSTD</sequence>
<dbReference type="PANTHER" id="PTHR43685:SF3">
    <property type="entry name" value="SLR2126 PROTEIN"/>
    <property type="match status" value="1"/>
</dbReference>
<evidence type="ECO:0000259" key="2">
    <source>
        <dbReference type="Pfam" id="PF00535"/>
    </source>
</evidence>